<reference evidence="2 3" key="1">
    <citation type="submission" date="2021-07" db="EMBL/GenBank/DDBJ databases">
        <authorList>
            <person name="Imarazene B."/>
            <person name="Zahm M."/>
            <person name="Klopp C."/>
            <person name="Cabau C."/>
            <person name="Beille S."/>
            <person name="Jouanno E."/>
            <person name="Castinel A."/>
            <person name="Lluch J."/>
            <person name="Gil L."/>
            <person name="Kuchtly C."/>
            <person name="Lopez Roques C."/>
            <person name="Donnadieu C."/>
            <person name="Parrinello H."/>
            <person name="Journot L."/>
            <person name="Du K."/>
            <person name="Schartl M."/>
            <person name="Retaux S."/>
            <person name="Guiguen Y."/>
        </authorList>
    </citation>
    <scope>NUCLEOTIDE SEQUENCE [LARGE SCALE GENOMIC DNA]</scope>
    <source>
        <strain evidence="2">Pach_M1</strain>
        <tissue evidence="2">Testis</tissue>
    </source>
</reference>
<dbReference type="EMBL" id="JAICCE010000002">
    <property type="protein sequence ID" value="KAG9280810.1"/>
    <property type="molecule type" value="Genomic_DNA"/>
</dbReference>
<dbReference type="AlphaFoldDB" id="A0A8T2MB29"/>
<sequence length="140" mass="15403">MGAVYMVAFSSLTLAIMMSLLPLFSFQSTGKNSTVSVGSSFIQEALRRARELTDAAYAHTSERVKTSVSEGSFRPTDLLAQFKQIGSGTRAHINAAELLDNTVEVIREMVYTHTMSQPNHTGTDTYQKSEAHCYFASIIK</sequence>
<accession>A0A8T2MB29</accession>
<protein>
    <submittedName>
        <fullName evidence="2">Uncharacterized protein</fullName>
    </submittedName>
</protein>
<gene>
    <name evidence="2" type="ORF">AMEX_G3563</name>
</gene>
<evidence type="ECO:0000313" key="2">
    <source>
        <dbReference type="EMBL" id="KAG9280810.1"/>
    </source>
</evidence>
<evidence type="ECO:0000313" key="3">
    <source>
        <dbReference type="Proteomes" id="UP000752171"/>
    </source>
</evidence>
<keyword evidence="1" id="KW-0472">Membrane</keyword>
<keyword evidence="1" id="KW-0812">Transmembrane</keyword>
<dbReference type="Proteomes" id="UP000752171">
    <property type="component" value="Unassembled WGS sequence"/>
</dbReference>
<keyword evidence="1" id="KW-1133">Transmembrane helix</keyword>
<feature type="transmembrane region" description="Helical" evidence="1">
    <location>
        <begin position="6"/>
        <end position="26"/>
    </location>
</feature>
<organism evidence="2 3">
    <name type="scientific">Astyanax mexicanus</name>
    <name type="common">Blind cave fish</name>
    <name type="synonym">Astyanax fasciatus mexicanus</name>
    <dbReference type="NCBI Taxonomy" id="7994"/>
    <lineage>
        <taxon>Eukaryota</taxon>
        <taxon>Metazoa</taxon>
        <taxon>Chordata</taxon>
        <taxon>Craniata</taxon>
        <taxon>Vertebrata</taxon>
        <taxon>Euteleostomi</taxon>
        <taxon>Actinopterygii</taxon>
        <taxon>Neopterygii</taxon>
        <taxon>Teleostei</taxon>
        <taxon>Ostariophysi</taxon>
        <taxon>Characiformes</taxon>
        <taxon>Characoidei</taxon>
        <taxon>Acestrorhamphidae</taxon>
        <taxon>Acestrorhamphinae</taxon>
        <taxon>Astyanax</taxon>
    </lineage>
</organism>
<name>A0A8T2MB29_ASTMX</name>
<evidence type="ECO:0000256" key="1">
    <source>
        <dbReference type="SAM" id="Phobius"/>
    </source>
</evidence>
<comment type="caution">
    <text evidence="2">The sequence shown here is derived from an EMBL/GenBank/DDBJ whole genome shotgun (WGS) entry which is preliminary data.</text>
</comment>
<proteinExistence type="predicted"/>